<dbReference type="InParanoid" id="K1PFN6"/>
<sequence>MAGNNENIYCTQTADEVDIEIFEKIKEHFGQLDKESFIRKVLEQYDGDSEQLNAVRKSMYDYGKSRIEDFPAGHLTERRQRGKTGKTIGEKYAADVYYTYAFIEGIVSMSEFQREVMSKHKMRNQVTLCISNDSCEEHETEPDLNGCDFEEYFKNALSPVNEKLAEIQYTLRRELKI</sequence>
<dbReference type="AlphaFoldDB" id="K1PFN6"/>
<evidence type="ECO:0000313" key="1">
    <source>
        <dbReference type="EMBL" id="EKC17639.1"/>
    </source>
</evidence>
<name>K1PFN6_MAGGI</name>
<organism evidence="1">
    <name type="scientific">Magallana gigas</name>
    <name type="common">Pacific oyster</name>
    <name type="synonym">Crassostrea gigas</name>
    <dbReference type="NCBI Taxonomy" id="29159"/>
    <lineage>
        <taxon>Eukaryota</taxon>
        <taxon>Metazoa</taxon>
        <taxon>Spiralia</taxon>
        <taxon>Lophotrochozoa</taxon>
        <taxon>Mollusca</taxon>
        <taxon>Bivalvia</taxon>
        <taxon>Autobranchia</taxon>
        <taxon>Pteriomorphia</taxon>
        <taxon>Ostreida</taxon>
        <taxon>Ostreoidea</taxon>
        <taxon>Ostreidae</taxon>
        <taxon>Magallana</taxon>
    </lineage>
</organism>
<reference evidence="1" key="1">
    <citation type="journal article" date="2012" name="Nature">
        <title>The oyster genome reveals stress adaptation and complexity of shell formation.</title>
        <authorList>
            <person name="Zhang G."/>
            <person name="Fang X."/>
            <person name="Guo X."/>
            <person name="Li L."/>
            <person name="Luo R."/>
            <person name="Xu F."/>
            <person name="Yang P."/>
            <person name="Zhang L."/>
            <person name="Wang X."/>
            <person name="Qi H."/>
            <person name="Xiong Z."/>
            <person name="Que H."/>
            <person name="Xie Y."/>
            <person name="Holland P.W."/>
            <person name="Paps J."/>
            <person name="Zhu Y."/>
            <person name="Wu F."/>
            <person name="Chen Y."/>
            <person name="Wang J."/>
            <person name="Peng C."/>
            <person name="Meng J."/>
            <person name="Yang L."/>
            <person name="Liu J."/>
            <person name="Wen B."/>
            <person name="Zhang N."/>
            <person name="Huang Z."/>
            <person name="Zhu Q."/>
            <person name="Feng Y."/>
            <person name="Mount A."/>
            <person name="Hedgecock D."/>
            <person name="Xu Z."/>
            <person name="Liu Y."/>
            <person name="Domazet-Loso T."/>
            <person name="Du Y."/>
            <person name="Sun X."/>
            <person name="Zhang S."/>
            <person name="Liu B."/>
            <person name="Cheng P."/>
            <person name="Jiang X."/>
            <person name="Li J."/>
            <person name="Fan D."/>
            <person name="Wang W."/>
            <person name="Fu W."/>
            <person name="Wang T."/>
            <person name="Wang B."/>
            <person name="Zhang J."/>
            <person name="Peng Z."/>
            <person name="Li Y."/>
            <person name="Li N."/>
            <person name="Wang J."/>
            <person name="Chen M."/>
            <person name="He Y."/>
            <person name="Tan F."/>
            <person name="Song X."/>
            <person name="Zheng Q."/>
            <person name="Huang R."/>
            <person name="Yang H."/>
            <person name="Du X."/>
            <person name="Chen L."/>
            <person name="Yang M."/>
            <person name="Gaffney P.M."/>
            <person name="Wang S."/>
            <person name="Luo L."/>
            <person name="She Z."/>
            <person name="Ming Y."/>
            <person name="Huang W."/>
            <person name="Zhang S."/>
            <person name="Huang B."/>
            <person name="Zhang Y."/>
            <person name="Qu T."/>
            <person name="Ni P."/>
            <person name="Miao G."/>
            <person name="Wang J."/>
            <person name="Wang Q."/>
            <person name="Steinberg C.E."/>
            <person name="Wang H."/>
            <person name="Li N."/>
            <person name="Qian L."/>
            <person name="Zhang G."/>
            <person name="Li Y."/>
            <person name="Yang H."/>
            <person name="Liu X."/>
            <person name="Wang J."/>
            <person name="Yin Y."/>
            <person name="Wang J."/>
        </authorList>
    </citation>
    <scope>NUCLEOTIDE SEQUENCE [LARGE SCALE GENOMIC DNA]</scope>
    <source>
        <strain evidence="1">05x7-T-G4-1.051#20</strain>
    </source>
</reference>
<gene>
    <name evidence="1" type="ORF">CGI_10000420</name>
</gene>
<proteinExistence type="predicted"/>
<protein>
    <submittedName>
        <fullName evidence="1">Uncharacterized protein</fullName>
    </submittedName>
</protein>
<dbReference type="HOGENOM" id="CLU_1519304_0_0_1"/>
<accession>K1PFN6</accession>
<dbReference type="EMBL" id="JH822381">
    <property type="protein sequence ID" value="EKC17639.1"/>
    <property type="molecule type" value="Genomic_DNA"/>
</dbReference>